<keyword evidence="2" id="KW-1185">Reference proteome</keyword>
<proteinExistence type="predicted"/>
<gene>
    <name evidence="1" type="ORF">AKO1_011477</name>
</gene>
<organism evidence="1 2">
    <name type="scientific">Acrasis kona</name>
    <dbReference type="NCBI Taxonomy" id="1008807"/>
    <lineage>
        <taxon>Eukaryota</taxon>
        <taxon>Discoba</taxon>
        <taxon>Heterolobosea</taxon>
        <taxon>Tetramitia</taxon>
        <taxon>Eutetramitia</taxon>
        <taxon>Acrasidae</taxon>
        <taxon>Acrasis</taxon>
    </lineage>
</organism>
<dbReference type="Proteomes" id="UP001431209">
    <property type="component" value="Unassembled WGS sequence"/>
</dbReference>
<accession>A0AAW2Z1C0</accession>
<comment type="caution">
    <text evidence="1">The sequence shown here is derived from an EMBL/GenBank/DDBJ whole genome shotgun (WGS) entry which is preliminary data.</text>
</comment>
<evidence type="ECO:0000313" key="1">
    <source>
        <dbReference type="EMBL" id="KAL0483588.1"/>
    </source>
</evidence>
<reference evidence="1 2" key="1">
    <citation type="submission" date="2024-03" db="EMBL/GenBank/DDBJ databases">
        <title>The Acrasis kona genome and developmental transcriptomes reveal deep origins of eukaryotic multicellular pathways.</title>
        <authorList>
            <person name="Sheikh S."/>
            <person name="Fu C.-J."/>
            <person name="Brown M.W."/>
            <person name="Baldauf S.L."/>
        </authorList>
    </citation>
    <scope>NUCLEOTIDE SEQUENCE [LARGE SCALE GENOMIC DNA]</scope>
    <source>
        <strain evidence="1 2">ATCC MYA-3509</strain>
    </source>
</reference>
<name>A0AAW2Z1C0_9EUKA</name>
<evidence type="ECO:0000313" key="2">
    <source>
        <dbReference type="Proteomes" id="UP001431209"/>
    </source>
</evidence>
<dbReference type="AlphaFoldDB" id="A0AAW2Z1C0"/>
<dbReference type="EMBL" id="JAOPGA020000972">
    <property type="protein sequence ID" value="KAL0483588.1"/>
    <property type="molecule type" value="Genomic_DNA"/>
</dbReference>
<protein>
    <submittedName>
        <fullName evidence="1">Uncharacterized protein</fullName>
    </submittedName>
</protein>
<sequence>MSKQRWNIEHPAVSTSIVVEKCLKSWDKKKYRMLNESHKRRNELILRSSKIKILLSKLEKMYHFLYYYGFESVYEVKSFLSPENAKELSYSPNFYQCILKKEDREDKIADLDPQFFSKELTFFQSNNSYHILLRSTIDQVQIASLLDWSDIKKSFSKNLLLESPHLRIQSLALIANISTNKDSHQILLRENVLETILFPILTCSILYLKNTTPNKKTNPTSQKPHPLTWSNNVWSYRSRIRMPKTRGYDKRRKRIHKRNTLKHNQEKKVKNSFKVDTDEWVKDAKIIMMHCMRALCELSENCDALHLMFKMKIYNNLISLLQNETVLYVLKNNLYDERIMVDTSVVLANILCKKHVLISSEEFCKEFVLLCDSYKTLGYDVKCNLSKIFEYVPVDQFDEESIHIVEKFMKNTEDLHHYERIRFTEKYFNPCVSFLKEHPKVRMEY</sequence>